<evidence type="ECO:0000313" key="1">
    <source>
        <dbReference type="EMBL" id="MBX71925.1"/>
    </source>
</evidence>
<accession>A0A2P2QY99</accession>
<protein>
    <submittedName>
        <fullName evidence="1">Uncharacterized protein</fullName>
    </submittedName>
</protein>
<reference evidence="1" key="1">
    <citation type="submission" date="2018-02" db="EMBL/GenBank/DDBJ databases">
        <title>Rhizophora mucronata_Transcriptome.</title>
        <authorList>
            <person name="Meera S.P."/>
            <person name="Sreeshan A."/>
            <person name="Augustine A."/>
        </authorList>
    </citation>
    <scope>NUCLEOTIDE SEQUENCE</scope>
    <source>
        <tissue evidence="1">Leaf</tissue>
    </source>
</reference>
<sequence>MAKCSDSVFRLKGMSNCCMKRYCTFVPKGEQN</sequence>
<organism evidence="1">
    <name type="scientific">Rhizophora mucronata</name>
    <name type="common">Asiatic mangrove</name>
    <dbReference type="NCBI Taxonomy" id="61149"/>
    <lineage>
        <taxon>Eukaryota</taxon>
        <taxon>Viridiplantae</taxon>
        <taxon>Streptophyta</taxon>
        <taxon>Embryophyta</taxon>
        <taxon>Tracheophyta</taxon>
        <taxon>Spermatophyta</taxon>
        <taxon>Magnoliopsida</taxon>
        <taxon>eudicotyledons</taxon>
        <taxon>Gunneridae</taxon>
        <taxon>Pentapetalae</taxon>
        <taxon>rosids</taxon>
        <taxon>fabids</taxon>
        <taxon>Malpighiales</taxon>
        <taxon>Rhizophoraceae</taxon>
        <taxon>Rhizophora</taxon>
    </lineage>
</organism>
<dbReference type="AlphaFoldDB" id="A0A2P2QY99"/>
<proteinExistence type="predicted"/>
<dbReference type="EMBL" id="GGEC01091441">
    <property type="protein sequence ID" value="MBX71925.1"/>
    <property type="molecule type" value="Transcribed_RNA"/>
</dbReference>
<name>A0A2P2QY99_RHIMU</name>